<gene>
    <name evidence="3" type="ORF">EI16_00535</name>
</gene>
<dbReference type="RefSeq" id="WP_029908345.1">
    <property type="nucleotide sequence ID" value="NZ_AP020335.1"/>
</dbReference>
<dbReference type="EMBL" id="JMIU01000001">
    <property type="protein sequence ID" value="KDN94836.1"/>
    <property type="molecule type" value="Genomic_DNA"/>
</dbReference>
<evidence type="ECO:0000256" key="2">
    <source>
        <dbReference type="SAM" id="Phobius"/>
    </source>
</evidence>
<evidence type="ECO:0000313" key="3">
    <source>
        <dbReference type="EMBL" id="KDN94836.1"/>
    </source>
</evidence>
<evidence type="ECO:0000313" key="4">
    <source>
        <dbReference type="Proteomes" id="UP000027341"/>
    </source>
</evidence>
<dbReference type="STRING" id="28885.EI16_00535"/>
<accession>A0A066ZWV4</accession>
<dbReference type="AlphaFoldDB" id="A0A066ZWV4"/>
<evidence type="ECO:0000256" key="1">
    <source>
        <dbReference type="SAM" id="Coils"/>
    </source>
</evidence>
<keyword evidence="2" id="KW-1133">Transmembrane helix</keyword>
<keyword evidence="4" id="KW-1185">Reference proteome</keyword>
<comment type="caution">
    <text evidence="3">The sequence shown here is derived from an EMBL/GenBank/DDBJ whole genome shotgun (WGS) entry which is preliminary data.</text>
</comment>
<dbReference type="Proteomes" id="UP000027341">
    <property type="component" value="Unassembled WGS sequence"/>
</dbReference>
<proteinExistence type="predicted"/>
<reference evidence="3 4" key="1">
    <citation type="submission" date="2014-04" db="EMBL/GenBank/DDBJ databases">
        <title>Draft genome sequence of Hydrogenovibrio marinus MH-110, a model organism for aerobic H2 metabolism.</title>
        <authorList>
            <person name="Cha H.J."/>
            <person name="Jo B.H."/>
            <person name="Hwang B.H."/>
        </authorList>
    </citation>
    <scope>NUCLEOTIDE SEQUENCE [LARGE SCALE GENOMIC DNA]</scope>
    <source>
        <strain evidence="3 4">MH-110</strain>
    </source>
</reference>
<protein>
    <submittedName>
        <fullName evidence="3">Uncharacterized protein</fullName>
    </submittedName>
</protein>
<keyword evidence="2" id="KW-0472">Membrane</keyword>
<sequence>MIIEWLKARAKIIGGIALIIAITLAALKIYQVGYSSGFDARDKTAKEDQIKEQKEKLASIKNAIDQANEINQQNNEISQQFWADRQAEKPQAQAIEQKVTKYVEDKAKQTPKAGDCNTGDISTDELRILQDLTRFANGTKTADDAKPGG</sequence>
<keyword evidence="2" id="KW-0812">Transmembrane</keyword>
<feature type="transmembrane region" description="Helical" evidence="2">
    <location>
        <begin position="12"/>
        <end position="30"/>
    </location>
</feature>
<organism evidence="3 4">
    <name type="scientific">Hydrogenovibrio marinus</name>
    <dbReference type="NCBI Taxonomy" id="28885"/>
    <lineage>
        <taxon>Bacteria</taxon>
        <taxon>Pseudomonadati</taxon>
        <taxon>Pseudomonadota</taxon>
        <taxon>Gammaproteobacteria</taxon>
        <taxon>Thiotrichales</taxon>
        <taxon>Piscirickettsiaceae</taxon>
        <taxon>Hydrogenovibrio</taxon>
    </lineage>
</organism>
<keyword evidence="1" id="KW-0175">Coiled coil</keyword>
<feature type="coiled-coil region" evidence="1">
    <location>
        <begin position="43"/>
        <end position="80"/>
    </location>
</feature>
<name>A0A066ZWV4_HYDMR</name>